<organism evidence="8 9">
    <name type="scientific">Streptomyces luteireticuli</name>
    <dbReference type="NCBI Taxonomy" id="173858"/>
    <lineage>
        <taxon>Bacteria</taxon>
        <taxon>Bacillati</taxon>
        <taxon>Actinomycetota</taxon>
        <taxon>Actinomycetes</taxon>
        <taxon>Kitasatosporales</taxon>
        <taxon>Streptomycetaceae</taxon>
        <taxon>Streptomyces</taxon>
    </lineage>
</organism>
<reference evidence="8 9" key="1">
    <citation type="journal article" date="2019" name="Int. J. Syst. Evol. Microbiol.">
        <title>The Global Catalogue of Microorganisms (GCM) 10K type strain sequencing project: providing services to taxonomists for standard genome sequencing and annotation.</title>
        <authorList>
            <consortium name="The Broad Institute Genomics Platform"/>
            <consortium name="The Broad Institute Genome Sequencing Center for Infectious Disease"/>
            <person name="Wu L."/>
            <person name="Ma J."/>
        </authorList>
    </citation>
    <scope>NUCLEOTIDE SEQUENCE [LARGE SCALE GENOMIC DNA]</scope>
    <source>
        <strain evidence="8 9">JCM 4788</strain>
    </source>
</reference>
<dbReference type="NCBIfam" id="TIGR02378">
    <property type="entry name" value="nirD_assim_sml"/>
    <property type="match status" value="1"/>
</dbReference>
<dbReference type="SUPFAM" id="SSF50022">
    <property type="entry name" value="ISP domain"/>
    <property type="match status" value="1"/>
</dbReference>
<keyword evidence="4" id="KW-0408">Iron</keyword>
<dbReference type="PROSITE" id="PS51296">
    <property type="entry name" value="RIESKE"/>
    <property type="match status" value="1"/>
</dbReference>
<keyword evidence="9" id="KW-1185">Reference proteome</keyword>
<dbReference type="EMBL" id="BAAABX010000010">
    <property type="protein sequence ID" value="GAA0393209.1"/>
    <property type="molecule type" value="Genomic_DNA"/>
</dbReference>
<dbReference type="InterPro" id="IPR012748">
    <property type="entry name" value="Rieske-like_NirD"/>
</dbReference>
<evidence type="ECO:0000256" key="5">
    <source>
        <dbReference type="ARBA" id="ARBA00023014"/>
    </source>
</evidence>
<evidence type="ECO:0000259" key="7">
    <source>
        <dbReference type="PROSITE" id="PS51296"/>
    </source>
</evidence>
<evidence type="ECO:0000313" key="8">
    <source>
        <dbReference type="EMBL" id="GAA0393209.1"/>
    </source>
</evidence>
<keyword evidence="3" id="KW-0560">Oxidoreductase</keyword>
<dbReference type="CDD" id="cd03529">
    <property type="entry name" value="Rieske_NirD"/>
    <property type="match status" value="1"/>
</dbReference>
<name>A0ABN0YEX3_9ACTN</name>
<evidence type="ECO:0000313" key="9">
    <source>
        <dbReference type="Proteomes" id="UP001500879"/>
    </source>
</evidence>
<evidence type="ECO:0000256" key="1">
    <source>
        <dbReference type="ARBA" id="ARBA00022714"/>
    </source>
</evidence>
<evidence type="ECO:0000256" key="3">
    <source>
        <dbReference type="ARBA" id="ARBA00023002"/>
    </source>
</evidence>
<dbReference type="RefSeq" id="WP_344020729.1">
    <property type="nucleotide sequence ID" value="NZ_BAAABX010000010.1"/>
</dbReference>
<evidence type="ECO:0000256" key="2">
    <source>
        <dbReference type="ARBA" id="ARBA00022723"/>
    </source>
</evidence>
<dbReference type="Pfam" id="PF13806">
    <property type="entry name" value="Rieske_2"/>
    <property type="match status" value="1"/>
</dbReference>
<keyword evidence="2" id="KW-0479">Metal-binding</keyword>
<dbReference type="InterPro" id="IPR036922">
    <property type="entry name" value="Rieske_2Fe-2S_sf"/>
</dbReference>
<keyword evidence="6" id="KW-0534">Nitrate assimilation</keyword>
<evidence type="ECO:0000256" key="6">
    <source>
        <dbReference type="ARBA" id="ARBA00023063"/>
    </source>
</evidence>
<feature type="domain" description="Rieske" evidence="7">
    <location>
        <begin position="16"/>
        <end position="119"/>
    </location>
</feature>
<dbReference type="Gene3D" id="2.102.10.10">
    <property type="entry name" value="Rieske [2Fe-2S] iron-sulphur domain"/>
    <property type="match status" value="1"/>
</dbReference>
<dbReference type="PROSITE" id="PS51300">
    <property type="entry name" value="NIRD"/>
    <property type="match status" value="1"/>
</dbReference>
<gene>
    <name evidence="8" type="primary">nirD</name>
    <name evidence="8" type="ORF">GCM10010357_12510</name>
</gene>
<dbReference type="PANTHER" id="PTHR40562:SF1">
    <property type="entry name" value="NITRITE REDUCTASE (NADH) SMALL SUBUNIT"/>
    <property type="match status" value="1"/>
</dbReference>
<dbReference type="Proteomes" id="UP001500879">
    <property type="component" value="Unassembled WGS sequence"/>
</dbReference>
<keyword evidence="5" id="KW-0411">Iron-sulfur</keyword>
<dbReference type="PANTHER" id="PTHR40562">
    <property type="match status" value="1"/>
</dbReference>
<evidence type="ECO:0000256" key="4">
    <source>
        <dbReference type="ARBA" id="ARBA00023004"/>
    </source>
</evidence>
<dbReference type="InterPro" id="IPR017881">
    <property type="entry name" value="NirD"/>
</dbReference>
<accession>A0ABN0YEX3</accession>
<keyword evidence="1" id="KW-0001">2Fe-2S</keyword>
<proteinExistence type="predicted"/>
<protein>
    <submittedName>
        <fullName evidence="8">Nitrite reductase small subunit NirD</fullName>
    </submittedName>
</protein>
<dbReference type="InterPro" id="IPR017941">
    <property type="entry name" value="Rieske_2Fe-2S"/>
</dbReference>
<comment type="caution">
    <text evidence="8">The sequence shown here is derived from an EMBL/GenBank/DDBJ whole genome shotgun (WGS) entry which is preliminary data.</text>
</comment>
<sequence length="119" mass="12680">MTAPLTVEIDLGSGWTPVCRYDDLVPGRGVAALVDGRQVALFRDRAGTVYAVGNHDPFSGAHVISRGLLGTREGVPVVISPMHKQAFDLRSGRCPDEPEAPGGIPAQLPIWPVRLTPTD</sequence>